<dbReference type="InterPro" id="IPR022689">
    <property type="entry name" value="Iron_dep_repressor"/>
</dbReference>
<feature type="domain" description="HTH dtxR-type" evidence="14">
    <location>
        <begin position="20"/>
        <end position="81"/>
    </location>
</feature>
<dbReference type="PROSITE" id="PS50944">
    <property type="entry name" value="HTH_DTXR"/>
    <property type="match status" value="1"/>
</dbReference>
<reference evidence="15 16" key="1">
    <citation type="submission" date="2019-02" db="EMBL/GenBank/DDBJ databases">
        <title>Deep-cultivation of Planctomycetes and their phenomic and genomic characterization uncovers novel biology.</title>
        <authorList>
            <person name="Wiegand S."/>
            <person name="Jogler M."/>
            <person name="Boedeker C."/>
            <person name="Pinto D."/>
            <person name="Vollmers J."/>
            <person name="Rivas-Marin E."/>
            <person name="Kohn T."/>
            <person name="Peeters S.H."/>
            <person name="Heuer A."/>
            <person name="Rast P."/>
            <person name="Oberbeckmann S."/>
            <person name="Bunk B."/>
            <person name="Jeske O."/>
            <person name="Meyerdierks A."/>
            <person name="Storesund J.E."/>
            <person name="Kallscheuer N."/>
            <person name="Luecker S."/>
            <person name="Lage O.M."/>
            <person name="Pohl T."/>
            <person name="Merkel B.J."/>
            <person name="Hornburger P."/>
            <person name="Mueller R.-W."/>
            <person name="Bruemmer F."/>
            <person name="Labrenz M."/>
            <person name="Spormann A.M."/>
            <person name="Op den Camp H."/>
            <person name="Overmann J."/>
            <person name="Amann R."/>
            <person name="Jetten M.S.M."/>
            <person name="Mascher T."/>
            <person name="Medema M.H."/>
            <person name="Devos D.P."/>
            <person name="Kaster A.-K."/>
            <person name="Ovreas L."/>
            <person name="Rohde M."/>
            <person name="Galperin M.Y."/>
            <person name="Jogler C."/>
        </authorList>
    </citation>
    <scope>NUCLEOTIDE SEQUENCE [LARGE SCALE GENOMIC DNA]</scope>
    <source>
        <strain evidence="15 16">K23_9</strain>
    </source>
</reference>
<evidence type="ECO:0000256" key="8">
    <source>
        <dbReference type="ARBA" id="ARBA00023125"/>
    </source>
</evidence>
<dbReference type="InterPro" id="IPR022687">
    <property type="entry name" value="HTH_DTXR"/>
</dbReference>
<dbReference type="Proteomes" id="UP000319817">
    <property type="component" value="Chromosome"/>
</dbReference>
<sequence length="136" mass="15537">MPQTPPLHKNPFRRTRNDHAQETAEDYVEAVYQILCEQDTCRAKDLALVFAVSHVTVHRIVARLQREGLLETAPYQPITLTAKGKRLAKKARQRHDIVYRFLLSIGVTPEVAANDAEGIEHHVSQQTLDRFEQAIE</sequence>
<dbReference type="Gene3D" id="1.10.60.10">
    <property type="entry name" value="Iron dependent repressor, metal binding and dimerisation domain"/>
    <property type="match status" value="1"/>
</dbReference>
<comment type="similarity">
    <text evidence="2">Belongs to the DtxR/MntR family.</text>
</comment>
<dbReference type="InterPro" id="IPR036388">
    <property type="entry name" value="WH-like_DNA-bd_sf"/>
</dbReference>
<dbReference type="EMBL" id="CP036526">
    <property type="protein sequence ID" value="QDT09788.1"/>
    <property type="molecule type" value="Genomic_DNA"/>
</dbReference>
<evidence type="ECO:0000313" key="15">
    <source>
        <dbReference type="EMBL" id="QDT09788.1"/>
    </source>
</evidence>
<keyword evidence="5" id="KW-0963">Cytoplasm</keyword>
<dbReference type="RefSeq" id="WP_419189819.1">
    <property type="nucleotide sequence ID" value="NZ_CP036526.1"/>
</dbReference>
<dbReference type="Gene3D" id="1.10.10.10">
    <property type="entry name" value="Winged helix-like DNA-binding domain superfamily/Winged helix DNA-binding domain"/>
    <property type="match status" value="1"/>
</dbReference>
<evidence type="ECO:0000256" key="10">
    <source>
        <dbReference type="ARBA" id="ARBA00023163"/>
    </source>
</evidence>
<dbReference type="Pfam" id="PF02742">
    <property type="entry name" value="Fe_dep_repr_C"/>
    <property type="match status" value="1"/>
</dbReference>
<evidence type="ECO:0000256" key="5">
    <source>
        <dbReference type="ARBA" id="ARBA00022490"/>
    </source>
</evidence>
<keyword evidence="9" id="KW-0010">Activator</keyword>
<protein>
    <recommendedName>
        <fullName evidence="4">Transcriptional regulator MntR</fullName>
    </recommendedName>
    <alternativeName>
        <fullName evidence="13">Manganese transport regulator</fullName>
    </alternativeName>
</protein>
<evidence type="ECO:0000256" key="9">
    <source>
        <dbReference type="ARBA" id="ARBA00023159"/>
    </source>
</evidence>
<dbReference type="AlphaFoldDB" id="A0A517NRM5"/>
<dbReference type="SMART" id="SM00529">
    <property type="entry name" value="HTH_DTXR"/>
    <property type="match status" value="1"/>
</dbReference>
<evidence type="ECO:0000256" key="1">
    <source>
        <dbReference type="ARBA" id="ARBA00004496"/>
    </source>
</evidence>
<evidence type="ECO:0000259" key="14">
    <source>
        <dbReference type="PROSITE" id="PS50944"/>
    </source>
</evidence>
<proteinExistence type="inferred from homology"/>
<dbReference type="InterPro" id="IPR050536">
    <property type="entry name" value="DtxR_MntR_Metal-Reg"/>
</dbReference>
<keyword evidence="11" id="KW-0464">Manganese</keyword>
<evidence type="ECO:0000256" key="4">
    <source>
        <dbReference type="ARBA" id="ARBA00022386"/>
    </source>
</evidence>
<dbReference type="GO" id="GO:0046914">
    <property type="term" value="F:transition metal ion binding"/>
    <property type="evidence" value="ECO:0007669"/>
    <property type="project" value="InterPro"/>
</dbReference>
<comment type="subcellular location">
    <subcellularLocation>
        <location evidence="1">Cytoplasm</location>
    </subcellularLocation>
</comment>
<keyword evidence="7" id="KW-0805">Transcription regulation</keyword>
<evidence type="ECO:0000256" key="12">
    <source>
        <dbReference type="ARBA" id="ARBA00025185"/>
    </source>
</evidence>
<keyword evidence="16" id="KW-1185">Reference proteome</keyword>
<organism evidence="15 16">
    <name type="scientific">Stieleria marina</name>
    <dbReference type="NCBI Taxonomy" id="1930275"/>
    <lineage>
        <taxon>Bacteria</taxon>
        <taxon>Pseudomonadati</taxon>
        <taxon>Planctomycetota</taxon>
        <taxon>Planctomycetia</taxon>
        <taxon>Pirellulales</taxon>
        <taxon>Pirellulaceae</taxon>
        <taxon>Stieleria</taxon>
    </lineage>
</organism>
<accession>A0A517NRM5</accession>
<dbReference type="InterPro" id="IPR036390">
    <property type="entry name" value="WH_DNA-bd_sf"/>
</dbReference>
<evidence type="ECO:0000256" key="11">
    <source>
        <dbReference type="ARBA" id="ARBA00023211"/>
    </source>
</evidence>
<keyword evidence="6" id="KW-0678">Repressor</keyword>
<gene>
    <name evidence="15" type="primary">mntR_1</name>
    <name evidence="15" type="ORF">K239x_17390</name>
</gene>
<evidence type="ECO:0000256" key="13">
    <source>
        <dbReference type="ARBA" id="ARBA00032593"/>
    </source>
</evidence>
<comment type="subunit">
    <text evidence="3">Homodimer.</text>
</comment>
<dbReference type="NCBIfam" id="NF008273">
    <property type="entry name" value="PRK11050.1"/>
    <property type="match status" value="1"/>
</dbReference>
<dbReference type="GO" id="GO:0046983">
    <property type="term" value="F:protein dimerization activity"/>
    <property type="evidence" value="ECO:0007669"/>
    <property type="project" value="InterPro"/>
</dbReference>
<dbReference type="InterPro" id="IPR036421">
    <property type="entry name" value="Fe_dep_repressor_sf"/>
</dbReference>
<dbReference type="GO" id="GO:0003677">
    <property type="term" value="F:DNA binding"/>
    <property type="evidence" value="ECO:0007669"/>
    <property type="project" value="UniProtKB-KW"/>
</dbReference>
<dbReference type="GO" id="GO:0005737">
    <property type="term" value="C:cytoplasm"/>
    <property type="evidence" value="ECO:0007669"/>
    <property type="project" value="UniProtKB-SubCell"/>
</dbReference>
<dbReference type="GO" id="GO:0003700">
    <property type="term" value="F:DNA-binding transcription factor activity"/>
    <property type="evidence" value="ECO:0007669"/>
    <property type="project" value="InterPro"/>
</dbReference>
<name>A0A517NRM5_9BACT</name>
<dbReference type="SUPFAM" id="SSF47979">
    <property type="entry name" value="Iron-dependent repressor protein, dimerization domain"/>
    <property type="match status" value="1"/>
</dbReference>
<dbReference type="Pfam" id="PF01325">
    <property type="entry name" value="Fe_dep_repress"/>
    <property type="match status" value="1"/>
</dbReference>
<keyword evidence="8" id="KW-0238">DNA-binding</keyword>
<dbReference type="SUPFAM" id="SSF46785">
    <property type="entry name" value="Winged helix' DNA-binding domain"/>
    <property type="match status" value="1"/>
</dbReference>
<dbReference type="PANTHER" id="PTHR33238:SF11">
    <property type="entry name" value="TRANSCRIPTIONAL REGULATOR MNTR"/>
    <property type="match status" value="1"/>
</dbReference>
<keyword evidence="10" id="KW-0804">Transcription</keyword>
<dbReference type="InterPro" id="IPR001367">
    <property type="entry name" value="Fe_dep_repressor"/>
</dbReference>
<dbReference type="PANTHER" id="PTHR33238">
    <property type="entry name" value="IRON (METAL) DEPENDENT REPRESSOR, DTXR FAMILY"/>
    <property type="match status" value="1"/>
</dbReference>
<evidence type="ECO:0000256" key="7">
    <source>
        <dbReference type="ARBA" id="ARBA00023015"/>
    </source>
</evidence>
<evidence type="ECO:0000256" key="2">
    <source>
        <dbReference type="ARBA" id="ARBA00007871"/>
    </source>
</evidence>
<evidence type="ECO:0000256" key="3">
    <source>
        <dbReference type="ARBA" id="ARBA00011738"/>
    </source>
</evidence>
<evidence type="ECO:0000256" key="6">
    <source>
        <dbReference type="ARBA" id="ARBA00022491"/>
    </source>
</evidence>
<comment type="function">
    <text evidence="12">In the presence of manganese, represses expression of mntH and mntS. Up-regulates expression of mntP.</text>
</comment>
<evidence type="ECO:0000313" key="16">
    <source>
        <dbReference type="Proteomes" id="UP000319817"/>
    </source>
</evidence>